<evidence type="ECO:0000256" key="1">
    <source>
        <dbReference type="SAM" id="Phobius"/>
    </source>
</evidence>
<keyword evidence="2" id="KW-0732">Signal</keyword>
<evidence type="ECO:0000256" key="2">
    <source>
        <dbReference type="SAM" id="SignalP"/>
    </source>
</evidence>
<gene>
    <name evidence="3" type="ORF">GCM10010468_17360</name>
</gene>
<protein>
    <submittedName>
        <fullName evidence="3">Uncharacterized protein</fullName>
    </submittedName>
</protein>
<sequence length="353" mass="35922">MSLLRGTAALVALLLIAGPVPAAARDGAGASAAPADAAPGTVVRVHGVGWPAGISVQISVCGRMGVNGSADCDASGAVTVPVAPDGTLDAGLSVTAPPVPCPCVLHLTTPPGVPEQTLNLPFEVLGHPQAAVVKQAEPVRVDLIDAELTGGGTWSELLGWRTRRTLVLTVRNSGGQKVVNAPLVVGWGAGGEADSPVTAPPTGTVEPGRTAVFRVPVELPPASYGTFVVGGRFAGQVPFETSFSTYPYGLFGVNLAALVLLVLGVRAAIRRRRRPPAAPAAAVAPALSEPLDRSALLGYLESTAGRVDGDTLVIDRPALVAYLKGPRLVDPEALDRFLAGRSPDGPRELGSGR</sequence>
<comment type="caution">
    <text evidence="3">The sequence shown here is derived from an EMBL/GenBank/DDBJ whole genome shotgun (WGS) entry which is preliminary data.</text>
</comment>
<evidence type="ECO:0000313" key="3">
    <source>
        <dbReference type="EMBL" id="GAA3203323.1"/>
    </source>
</evidence>
<dbReference type="SUPFAM" id="SSF49319">
    <property type="entry name" value="Actinoxanthin-like"/>
    <property type="match status" value="1"/>
</dbReference>
<feature type="transmembrane region" description="Helical" evidence="1">
    <location>
        <begin position="246"/>
        <end position="265"/>
    </location>
</feature>
<keyword evidence="1" id="KW-0472">Membrane</keyword>
<accession>A0ABP6Q752</accession>
<feature type="signal peptide" evidence="2">
    <location>
        <begin position="1"/>
        <end position="22"/>
    </location>
</feature>
<dbReference type="RefSeq" id="WP_344824418.1">
    <property type="nucleotide sequence ID" value="NZ_BAAAUV010000004.1"/>
</dbReference>
<feature type="chain" id="PRO_5047440674" evidence="2">
    <location>
        <begin position="23"/>
        <end position="353"/>
    </location>
</feature>
<keyword evidence="4" id="KW-1185">Reference proteome</keyword>
<dbReference type="InterPro" id="IPR027273">
    <property type="entry name" value="Neocarzinostatin-like"/>
</dbReference>
<dbReference type="EMBL" id="BAAAUV010000004">
    <property type="protein sequence ID" value="GAA3203323.1"/>
    <property type="molecule type" value="Genomic_DNA"/>
</dbReference>
<name>A0ABP6Q752_9ACTN</name>
<reference evidence="4" key="1">
    <citation type="journal article" date="2019" name="Int. J. Syst. Evol. Microbiol.">
        <title>The Global Catalogue of Microorganisms (GCM) 10K type strain sequencing project: providing services to taxonomists for standard genome sequencing and annotation.</title>
        <authorList>
            <consortium name="The Broad Institute Genomics Platform"/>
            <consortium name="The Broad Institute Genome Sequencing Center for Infectious Disease"/>
            <person name="Wu L."/>
            <person name="Ma J."/>
        </authorList>
    </citation>
    <scope>NUCLEOTIDE SEQUENCE [LARGE SCALE GENOMIC DNA]</scope>
    <source>
        <strain evidence="4">JCM 9377</strain>
    </source>
</reference>
<evidence type="ECO:0000313" key="4">
    <source>
        <dbReference type="Proteomes" id="UP001501237"/>
    </source>
</evidence>
<keyword evidence="1" id="KW-1133">Transmembrane helix</keyword>
<dbReference type="Gene3D" id="2.60.40.230">
    <property type="entry name" value="Neocarzinostatin-like"/>
    <property type="match status" value="1"/>
</dbReference>
<organism evidence="3 4">
    <name type="scientific">Actinocorallia longicatena</name>
    <dbReference type="NCBI Taxonomy" id="111803"/>
    <lineage>
        <taxon>Bacteria</taxon>
        <taxon>Bacillati</taxon>
        <taxon>Actinomycetota</taxon>
        <taxon>Actinomycetes</taxon>
        <taxon>Streptosporangiales</taxon>
        <taxon>Thermomonosporaceae</taxon>
        <taxon>Actinocorallia</taxon>
    </lineage>
</organism>
<dbReference type="Proteomes" id="UP001501237">
    <property type="component" value="Unassembled WGS sequence"/>
</dbReference>
<keyword evidence="1" id="KW-0812">Transmembrane</keyword>
<proteinExistence type="predicted"/>